<keyword evidence="4" id="KW-1185">Reference proteome</keyword>
<feature type="transmembrane region" description="Helical" evidence="2">
    <location>
        <begin position="108"/>
        <end position="128"/>
    </location>
</feature>
<keyword evidence="2" id="KW-0812">Transmembrane</keyword>
<comment type="caution">
    <text evidence="3">The sequence shown here is derived from an EMBL/GenBank/DDBJ whole genome shotgun (WGS) entry which is preliminary data.</text>
</comment>
<feature type="region of interest" description="Disordered" evidence="1">
    <location>
        <begin position="133"/>
        <end position="241"/>
    </location>
</feature>
<dbReference type="Proteomes" id="UP001165269">
    <property type="component" value="Unassembled WGS sequence"/>
</dbReference>
<dbReference type="RefSeq" id="WP_242764022.1">
    <property type="nucleotide sequence ID" value="NZ_JALDAY010000003.1"/>
</dbReference>
<evidence type="ECO:0000256" key="1">
    <source>
        <dbReference type="SAM" id="MobiDB-lite"/>
    </source>
</evidence>
<feature type="transmembrane region" description="Helical" evidence="2">
    <location>
        <begin position="79"/>
        <end position="96"/>
    </location>
</feature>
<organism evidence="3 4">
    <name type="scientific">Streptomyces cylindrosporus</name>
    <dbReference type="NCBI Taxonomy" id="2927583"/>
    <lineage>
        <taxon>Bacteria</taxon>
        <taxon>Bacillati</taxon>
        <taxon>Actinomycetota</taxon>
        <taxon>Actinomycetes</taxon>
        <taxon>Kitasatosporales</taxon>
        <taxon>Streptomycetaceae</taxon>
        <taxon>Streptomyces</taxon>
    </lineage>
</organism>
<accession>A0ABS9Y2K2</accession>
<evidence type="ECO:0000313" key="4">
    <source>
        <dbReference type="Proteomes" id="UP001165269"/>
    </source>
</evidence>
<name>A0ABS9Y2K2_9ACTN</name>
<reference evidence="3" key="1">
    <citation type="submission" date="2022-03" db="EMBL/GenBank/DDBJ databases">
        <title>Streptomyces 7R015 and 7R016 isolated from Barleria lupulina in Thailand.</title>
        <authorList>
            <person name="Kanchanasin P."/>
            <person name="Phongsopitanun W."/>
            <person name="Tanasupawat S."/>
        </authorList>
    </citation>
    <scope>NUCLEOTIDE SEQUENCE</scope>
    <source>
        <strain evidence="3">7R015</strain>
    </source>
</reference>
<feature type="compositionally biased region" description="Low complexity" evidence="1">
    <location>
        <begin position="166"/>
        <end position="187"/>
    </location>
</feature>
<evidence type="ECO:0000313" key="3">
    <source>
        <dbReference type="EMBL" id="MCI3271442.1"/>
    </source>
</evidence>
<evidence type="ECO:0000256" key="2">
    <source>
        <dbReference type="SAM" id="Phobius"/>
    </source>
</evidence>
<protein>
    <submittedName>
        <fullName evidence="3">Uncharacterized protein</fullName>
    </submittedName>
</protein>
<keyword evidence="2" id="KW-1133">Transmembrane helix</keyword>
<gene>
    <name evidence="3" type="ORF">MQP27_09995</name>
</gene>
<keyword evidence="2" id="KW-0472">Membrane</keyword>
<proteinExistence type="predicted"/>
<sequence>MIYVILAAGLSTNFIIVALLFRRERQLSRQLSDMRAERNSEWILHALKGVPEEPNLAAPAADGTGLETQPQPVRRKRHLGLYIGGLSGIAAAVTDTTRHAWRTHRPQLIASAAAATLVVATAIVLIIVERQADDEQQPPSSAPTVTYTVTRSTSSTPAPAHPPVASPSATAGPSASASPTTFPPAGALPTSNGGASGPPLETEHQPPGTASSGDAEPSPPPSSAPPPSNSATPSSPPSTSPALCLRLAVLPLLNLAVCLAGGG</sequence>
<dbReference type="EMBL" id="JALDAY010000003">
    <property type="protein sequence ID" value="MCI3271442.1"/>
    <property type="molecule type" value="Genomic_DNA"/>
</dbReference>
<feature type="compositionally biased region" description="Pro residues" evidence="1">
    <location>
        <begin position="217"/>
        <end position="239"/>
    </location>
</feature>
<feature type="transmembrane region" description="Helical" evidence="2">
    <location>
        <begin position="6"/>
        <end position="22"/>
    </location>
</feature>
<feature type="compositionally biased region" description="Low complexity" evidence="1">
    <location>
        <begin position="144"/>
        <end position="158"/>
    </location>
</feature>